<organism evidence="2 3">
    <name type="scientific">Roseibium aquae</name>
    <dbReference type="NCBI Taxonomy" id="1323746"/>
    <lineage>
        <taxon>Bacteria</taxon>
        <taxon>Pseudomonadati</taxon>
        <taxon>Pseudomonadota</taxon>
        <taxon>Alphaproteobacteria</taxon>
        <taxon>Hyphomicrobiales</taxon>
        <taxon>Stappiaceae</taxon>
        <taxon>Roseibium</taxon>
    </lineage>
</organism>
<keyword evidence="3" id="KW-1185">Reference proteome</keyword>
<evidence type="ECO:0000256" key="1">
    <source>
        <dbReference type="SAM" id="SignalP"/>
    </source>
</evidence>
<gene>
    <name evidence="2" type="ORF">GCM10011316_35180</name>
</gene>
<evidence type="ECO:0000313" key="3">
    <source>
        <dbReference type="Proteomes" id="UP000605148"/>
    </source>
</evidence>
<evidence type="ECO:0008006" key="4">
    <source>
        <dbReference type="Google" id="ProtNLM"/>
    </source>
</evidence>
<sequence>MSMVHSPVFVRPSWAALLLSGLFVLTGGAAVSAQSAGEEPGAGQSARNAVLYCQNNAVSAADARASWQAWKLISLEARLAQRIEELARREVEFEAWVERREEMLAAVEDQVVTIIARMRPEAAAAQLATTDDDTAVGVLLKLKARQASGILDEMDPGRAAQLTQTMVGISDPNSERSF</sequence>
<dbReference type="AlphaFoldDB" id="A0A916TMR8"/>
<keyword evidence="1" id="KW-0732">Signal</keyword>
<dbReference type="Proteomes" id="UP000605148">
    <property type="component" value="Unassembled WGS sequence"/>
</dbReference>
<feature type="chain" id="PRO_5037180798" description="Flagellar motility protein MotE (MotC chaperone)" evidence="1">
    <location>
        <begin position="30"/>
        <end position="178"/>
    </location>
</feature>
<dbReference type="EMBL" id="BMFA01000013">
    <property type="protein sequence ID" value="GGB60112.1"/>
    <property type="molecule type" value="Genomic_DNA"/>
</dbReference>
<accession>A0A916TMR8</accession>
<feature type="signal peptide" evidence="1">
    <location>
        <begin position="1"/>
        <end position="29"/>
    </location>
</feature>
<protein>
    <recommendedName>
        <fullName evidence="4">Flagellar motility protein MotE (MotC chaperone)</fullName>
    </recommendedName>
</protein>
<name>A0A916TMR8_9HYPH</name>
<dbReference type="RefSeq" id="WP_244299301.1">
    <property type="nucleotide sequence ID" value="NZ_BMFA01000013.1"/>
</dbReference>
<proteinExistence type="predicted"/>
<dbReference type="Gene3D" id="1.25.60.10">
    <property type="entry name" value="MgtE N-terminal domain-like"/>
    <property type="match status" value="1"/>
</dbReference>
<reference evidence="2" key="2">
    <citation type="submission" date="2020-09" db="EMBL/GenBank/DDBJ databases">
        <authorList>
            <person name="Sun Q."/>
            <person name="Zhou Y."/>
        </authorList>
    </citation>
    <scope>NUCLEOTIDE SEQUENCE</scope>
    <source>
        <strain evidence="2">CGMCC 1.12426</strain>
    </source>
</reference>
<evidence type="ECO:0000313" key="2">
    <source>
        <dbReference type="EMBL" id="GGB60112.1"/>
    </source>
</evidence>
<dbReference type="SUPFAM" id="SSF158791">
    <property type="entry name" value="MgtE N-terminal domain-like"/>
    <property type="match status" value="1"/>
</dbReference>
<dbReference type="InterPro" id="IPR038076">
    <property type="entry name" value="MgtE_N_sf"/>
</dbReference>
<comment type="caution">
    <text evidence="2">The sequence shown here is derived from an EMBL/GenBank/DDBJ whole genome shotgun (WGS) entry which is preliminary data.</text>
</comment>
<reference evidence="2" key="1">
    <citation type="journal article" date="2014" name="Int. J. Syst. Evol. Microbiol.">
        <title>Complete genome sequence of Corynebacterium casei LMG S-19264T (=DSM 44701T), isolated from a smear-ripened cheese.</title>
        <authorList>
            <consortium name="US DOE Joint Genome Institute (JGI-PGF)"/>
            <person name="Walter F."/>
            <person name="Albersmeier A."/>
            <person name="Kalinowski J."/>
            <person name="Ruckert C."/>
        </authorList>
    </citation>
    <scope>NUCLEOTIDE SEQUENCE</scope>
    <source>
        <strain evidence="2">CGMCC 1.12426</strain>
    </source>
</reference>